<feature type="non-terminal residue" evidence="5">
    <location>
        <position position="1"/>
    </location>
</feature>
<dbReference type="EMBL" id="JBHSDC010000039">
    <property type="protein sequence ID" value="MFC4233592.1"/>
    <property type="molecule type" value="Genomic_DNA"/>
</dbReference>
<comment type="caution">
    <text evidence="5">The sequence shown here is derived from an EMBL/GenBank/DDBJ whole genome shotgun (WGS) entry which is preliminary data.</text>
</comment>
<dbReference type="PRINTS" id="PR00038">
    <property type="entry name" value="HTHLUXR"/>
</dbReference>
<dbReference type="InterPro" id="IPR016032">
    <property type="entry name" value="Sig_transdc_resp-reg_C-effctor"/>
</dbReference>
<dbReference type="PANTHER" id="PTHR43214">
    <property type="entry name" value="TWO-COMPONENT RESPONSE REGULATOR"/>
    <property type="match status" value="1"/>
</dbReference>
<dbReference type="PANTHER" id="PTHR43214:SF41">
    <property type="entry name" value="NITRATE_NITRITE RESPONSE REGULATOR PROTEIN NARP"/>
    <property type="match status" value="1"/>
</dbReference>
<protein>
    <submittedName>
        <fullName evidence="5">DNA-binding response regulator</fullName>
    </submittedName>
</protein>
<dbReference type="CDD" id="cd06170">
    <property type="entry name" value="LuxR_C_like"/>
    <property type="match status" value="1"/>
</dbReference>
<feature type="domain" description="HTH luxR-type" evidence="4">
    <location>
        <begin position="56"/>
        <end position="121"/>
    </location>
</feature>
<evidence type="ECO:0000256" key="3">
    <source>
        <dbReference type="ARBA" id="ARBA00023163"/>
    </source>
</evidence>
<dbReference type="GO" id="GO:0003677">
    <property type="term" value="F:DNA binding"/>
    <property type="evidence" value="ECO:0007669"/>
    <property type="project" value="UniProtKB-KW"/>
</dbReference>
<keyword evidence="1" id="KW-0805">Transcription regulation</keyword>
<dbReference type="InterPro" id="IPR000792">
    <property type="entry name" value="Tscrpt_reg_LuxR_C"/>
</dbReference>
<dbReference type="PROSITE" id="PS50043">
    <property type="entry name" value="HTH_LUXR_2"/>
    <property type="match status" value="1"/>
</dbReference>
<keyword evidence="6" id="KW-1185">Reference proteome</keyword>
<dbReference type="Gene3D" id="3.40.50.2300">
    <property type="match status" value="1"/>
</dbReference>
<dbReference type="SMART" id="SM00421">
    <property type="entry name" value="HTH_LUXR"/>
    <property type="match status" value="1"/>
</dbReference>
<sequence length="125" mass="14221">ALLKMYNCGANGFITKNSQPDTLVEAIEEVSKGNFYCNVNTEYRFVRNVLYKNNQAMQPNKQLTQQEAEVLRLLTTELTYKQIAQVIGVGQRTVETHKHNISMKLDIHTREGLMLYAIKTGLVSV</sequence>
<evidence type="ECO:0000313" key="6">
    <source>
        <dbReference type="Proteomes" id="UP001595906"/>
    </source>
</evidence>
<gene>
    <name evidence="5" type="ORF">ACFOW1_16975</name>
</gene>
<evidence type="ECO:0000256" key="2">
    <source>
        <dbReference type="ARBA" id="ARBA00023125"/>
    </source>
</evidence>
<accession>A0ABV8Q029</accession>
<evidence type="ECO:0000256" key="1">
    <source>
        <dbReference type="ARBA" id="ARBA00023015"/>
    </source>
</evidence>
<evidence type="ECO:0000259" key="4">
    <source>
        <dbReference type="PROSITE" id="PS50043"/>
    </source>
</evidence>
<dbReference type="RefSeq" id="WP_379015943.1">
    <property type="nucleotide sequence ID" value="NZ_JBHSDC010000039.1"/>
</dbReference>
<proteinExistence type="predicted"/>
<name>A0ABV8Q029_9BACT</name>
<dbReference type="Proteomes" id="UP001595906">
    <property type="component" value="Unassembled WGS sequence"/>
</dbReference>
<keyword evidence="2 5" id="KW-0238">DNA-binding</keyword>
<dbReference type="SUPFAM" id="SSF46894">
    <property type="entry name" value="C-terminal effector domain of the bipartite response regulators"/>
    <property type="match status" value="1"/>
</dbReference>
<organism evidence="5 6">
    <name type="scientific">Parasediminibacterium paludis</name>
    <dbReference type="NCBI Taxonomy" id="908966"/>
    <lineage>
        <taxon>Bacteria</taxon>
        <taxon>Pseudomonadati</taxon>
        <taxon>Bacteroidota</taxon>
        <taxon>Chitinophagia</taxon>
        <taxon>Chitinophagales</taxon>
        <taxon>Chitinophagaceae</taxon>
        <taxon>Parasediminibacterium</taxon>
    </lineage>
</organism>
<dbReference type="Pfam" id="PF00196">
    <property type="entry name" value="GerE"/>
    <property type="match status" value="1"/>
</dbReference>
<reference evidence="6" key="1">
    <citation type="journal article" date="2019" name="Int. J. Syst. Evol. Microbiol.">
        <title>The Global Catalogue of Microorganisms (GCM) 10K type strain sequencing project: providing services to taxonomists for standard genome sequencing and annotation.</title>
        <authorList>
            <consortium name="The Broad Institute Genomics Platform"/>
            <consortium name="The Broad Institute Genome Sequencing Center for Infectious Disease"/>
            <person name="Wu L."/>
            <person name="Ma J."/>
        </authorList>
    </citation>
    <scope>NUCLEOTIDE SEQUENCE [LARGE SCALE GENOMIC DNA]</scope>
    <source>
        <strain evidence="6">CECT 8010</strain>
    </source>
</reference>
<dbReference type="InterPro" id="IPR039420">
    <property type="entry name" value="WalR-like"/>
</dbReference>
<evidence type="ECO:0000313" key="5">
    <source>
        <dbReference type="EMBL" id="MFC4233592.1"/>
    </source>
</evidence>
<keyword evidence="3" id="KW-0804">Transcription</keyword>